<accession>A0AAV8QSA8</accession>
<proteinExistence type="predicted"/>
<keyword evidence="3" id="KW-1185">Reference proteome</keyword>
<comment type="caution">
    <text evidence="2">The sequence shown here is derived from an EMBL/GenBank/DDBJ whole genome shotgun (WGS) entry which is preliminary data.</text>
</comment>
<dbReference type="Proteomes" id="UP001222027">
    <property type="component" value="Unassembled WGS sequence"/>
</dbReference>
<organism evidence="2 3">
    <name type="scientific">Ensete ventricosum</name>
    <name type="common">Abyssinian banana</name>
    <name type="synonym">Musa ensete</name>
    <dbReference type="NCBI Taxonomy" id="4639"/>
    <lineage>
        <taxon>Eukaryota</taxon>
        <taxon>Viridiplantae</taxon>
        <taxon>Streptophyta</taxon>
        <taxon>Embryophyta</taxon>
        <taxon>Tracheophyta</taxon>
        <taxon>Spermatophyta</taxon>
        <taxon>Magnoliopsida</taxon>
        <taxon>Liliopsida</taxon>
        <taxon>Zingiberales</taxon>
        <taxon>Musaceae</taxon>
        <taxon>Ensete</taxon>
    </lineage>
</organism>
<evidence type="ECO:0000313" key="3">
    <source>
        <dbReference type="Proteomes" id="UP001222027"/>
    </source>
</evidence>
<reference evidence="2 3" key="1">
    <citation type="submission" date="2022-12" db="EMBL/GenBank/DDBJ databases">
        <title>Chromosome-scale assembly of the Ensete ventricosum genome.</title>
        <authorList>
            <person name="Dussert Y."/>
            <person name="Stocks J."/>
            <person name="Wendawek A."/>
            <person name="Woldeyes F."/>
            <person name="Nichols R.A."/>
            <person name="Borrell J.S."/>
        </authorList>
    </citation>
    <scope>NUCLEOTIDE SEQUENCE [LARGE SCALE GENOMIC DNA]</scope>
    <source>
        <strain evidence="3">cv. Maze</strain>
        <tissue evidence="2">Seeds</tissue>
    </source>
</reference>
<sequence>MGLRGQAGGPDPLSGTNGSNSRLRHIWFGRNQELIRLTSNYVYAIPQRSKGGALRPLVSGFALKRQERKISVRSKLS</sequence>
<protein>
    <submittedName>
        <fullName evidence="2">Uncharacterized protein</fullName>
    </submittedName>
</protein>
<dbReference type="EMBL" id="JAQQAF010000006">
    <property type="protein sequence ID" value="KAJ8480438.1"/>
    <property type="molecule type" value="Genomic_DNA"/>
</dbReference>
<evidence type="ECO:0000313" key="2">
    <source>
        <dbReference type="EMBL" id="KAJ8480438.1"/>
    </source>
</evidence>
<gene>
    <name evidence="2" type="ORF">OPV22_024165</name>
</gene>
<dbReference type="AlphaFoldDB" id="A0AAV8QSA8"/>
<name>A0AAV8QSA8_ENSVE</name>
<evidence type="ECO:0000256" key="1">
    <source>
        <dbReference type="SAM" id="MobiDB-lite"/>
    </source>
</evidence>
<feature type="region of interest" description="Disordered" evidence="1">
    <location>
        <begin position="1"/>
        <end position="22"/>
    </location>
</feature>